<keyword evidence="3" id="KW-0808">Transferase</keyword>
<dbReference type="GeneID" id="59352191"/>
<proteinExistence type="predicted"/>
<dbReference type="PANTHER" id="PTHR46077">
    <property type="entry name" value="E3 UBIQUITIN-PROTEIN LIGASE TOPORS"/>
    <property type="match status" value="1"/>
</dbReference>
<comment type="catalytic activity">
    <reaction evidence="1">
        <text>S-ubiquitinyl-[E2 ubiquitin-conjugating enzyme]-L-cysteine + [acceptor protein]-L-lysine = [E2 ubiquitin-conjugating enzyme]-L-cysteine + N(6)-ubiquitinyl-[acceptor protein]-L-lysine.</text>
        <dbReference type="EC" id="2.3.2.27"/>
    </reaction>
</comment>
<feature type="compositionally biased region" description="Basic and acidic residues" evidence="10">
    <location>
        <begin position="452"/>
        <end position="479"/>
    </location>
</feature>
<feature type="region of interest" description="Disordered" evidence="10">
    <location>
        <begin position="615"/>
        <end position="651"/>
    </location>
</feature>
<keyword evidence="8" id="KW-0804">Transcription</keyword>
<organism evidence="12 13">
    <name type="scientific">Mycena indigotica</name>
    <dbReference type="NCBI Taxonomy" id="2126181"/>
    <lineage>
        <taxon>Eukaryota</taxon>
        <taxon>Fungi</taxon>
        <taxon>Dikarya</taxon>
        <taxon>Basidiomycota</taxon>
        <taxon>Agaricomycotina</taxon>
        <taxon>Agaricomycetes</taxon>
        <taxon>Agaricomycetidae</taxon>
        <taxon>Agaricales</taxon>
        <taxon>Marasmiineae</taxon>
        <taxon>Mycenaceae</taxon>
        <taxon>Mycena</taxon>
    </lineage>
</organism>
<dbReference type="RefSeq" id="XP_037214173.1">
    <property type="nucleotide sequence ID" value="XM_037369675.1"/>
</dbReference>
<feature type="region of interest" description="Disordered" evidence="10">
    <location>
        <begin position="663"/>
        <end position="682"/>
    </location>
</feature>
<feature type="region of interest" description="Disordered" evidence="10">
    <location>
        <begin position="452"/>
        <end position="494"/>
    </location>
</feature>
<keyword evidence="4" id="KW-0479">Metal-binding</keyword>
<dbReference type="GO" id="GO:0000209">
    <property type="term" value="P:protein polyubiquitination"/>
    <property type="evidence" value="ECO:0007669"/>
    <property type="project" value="TreeGrafter"/>
</dbReference>
<dbReference type="PROSITE" id="PS00518">
    <property type="entry name" value="ZF_RING_1"/>
    <property type="match status" value="1"/>
</dbReference>
<evidence type="ECO:0000256" key="9">
    <source>
        <dbReference type="PROSITE-ProRule" id="PRU00175"/>
    </source>
</evidence>
<dbReference type="GO" id="GO:0006513">
    <property type="term" value="P:protein monoubiquitination"/>
    <property type="evidence" value="ECO:0007669"/>
    <property type="project" value="TreeGrafter"/>
</dbReference>
<feature type="region of interest" description="Disordered" evidence="10">
    <location>
        <begin position="1"/>
        <end position="40"/>
    </location>
</feature>
<feature type="compositionally biased region" description="Polar residues" evidence="10">
    <location>
        <begin position="518"/>
        <end position="534"/>
    </location>
</feature>
<dbReference type="EC" id="2.3.2.27" evidence="2"/>
<dbReference type="InterPro" id="IPR001841">
    <property type="entry name" value="Znf_RING"/>
</dbReference>
<feature type="region of interest" description="Disordered" evidence="10">
    <location>
        <begin position="509"/>
        <end position="545"/>
    </location>
</feature>
<evidence type="ECO:0000256" key="2">
    <source>
        <dbReference type="ARBA" id="ARBA00012483"/>
    </source>
</evidence>
<keyword evidence="13" id="KW-1185">Reference proteome</keyword>
<dbReference type="AlphaFoldDB" id="A0A8H6S1X2"/>
<accession>A0A8H6S1X2</accession>
<evidence type="ECO:0000313" key="13">
    <source>
        <dbReference type="Proteomes" id="UP000636479"/>
    </source>
</evidence>
<evidence type="ECO:0000256" key="8">
    <source>
        <dbReference type="ARBA" id="ARBA00023163"/>
    </source>
</evidence>
<dbReference type="SMART" id="SM00184">
    <property type="entry name" value="RING"/>
    <property type="match status" value="1"/>
</dbReference>
<evidence type="ECO:0000256" key="6">
    <source>
        <dbReference type="ARBA" id="ARBA00022833"/>
    </source>
</evidence>
<dbReference type="InterPro" id="IPR013083">
    <property type="entry name" value="Znf_RING/FYVE/PHD"/>
</dbReference>
<gene>
    <name evidence="12" type="ORF">MIND_01322400</name>
</gene>
<feature type="compositionally biased region" description="Basic and acidic residues" evidence="10">
    <location>
        <begin position="408"/>
        <end position="421"/>
    </location>
</feature>
<keyword evidence="5 9" id="KW-0863">Zinc-finger</keyword>
<evidence type="ECO:0000313" key="12">
    <source>
        <dbReference type="EMBL" id="KAF7290813.1"/>
    </source>
</evidence>
<feature type="compositionally biased region" description="Basic residues" evidence="10">
    <location>
        <begin position="299"/>
        <end position="308"/>
    </location>
</feature>
<feature type="compositionally biased region" description="Basic and acidic residues" evidence="10">
    <location>
        <begin position="344"/>
        <end position="354"/>
    </location>
</feature>
<dbReference type="GO" id="GO:0008270">
    <property type="term" value="F:zinc ion binding"/>
    <property type="evidence" value="ECO:0007669"/>
    <property type="project" value="UniProtKB-KW"/>
</dbReference>
<feature type="compositionally biased region" description="Polar residues" evidence="10">
    <location>
        <begin position="383"/>
        <end position="392"/>
    </location>
</feature>
<dbReference type="EMBL" id="JACAZF010000014">
    <property type="protein sequence ID" value="KAF7290813.1"/>
    <property type="molecule type" value="Genomic_DNA"/>
</dbReference>
<feature type="domain" description="RING-type" evidence="11">
    <location>
        <begin position="47"/>
        <end position="86"/>
    </location>
</feature>
<evidence type="ECO:0000256" key="10">
    <source>
        <dbReference type="SAM" id="MobiDB-lite"/>
    </source>
</evidence>
<sequence>MARSTSRSPSPKRVKMDSPPVTNTHFAETEEQQPETKIEEEEDSDRCSICLQDIIDRTLVPICSHEFCFDCLLLWTDQSRRCPLCSQSVGDFLIHHIRSRFDYQKHFLAPLATSPRPIQTLPLRQLQRTRGPRRQYRERQWGIREPDENDEADRLDRSIVKRRWIYEHGLYAKHVASNSHTRYRPYPTPAQFTASHDTIARTIMFLRRELRVWVNLDVEFLTNFTISLMKAIDIRSESAVKLLAEFLDLDAPYVEGERHVNAEHFAHEVYSFVRSPYKDLFVYDDVVQYDVPATLPQPHTRRRRRWHSPSRSISPEQRRRRSRSHSFSESRSNSRTRYTNTSTSREDDIARPVDRSTSSNNVVEMAQGHDVKGKGKARLPSPSEGSVISLGSASPAPEPLLMSLQDGGDSRLHDEETRSRDLPNPTRFSKPSQPGSGPEKVLSFVGAAAALREENLTKESRDTNHSRSKEEISKGHVSGEPHLPSSAPVRKPPRVRHRSLLESVQAHLVARPADRTMQRSSAKMSRLRANSNETDNNEKDASSPPSLLLRMSDPSTGQPFVSQGSPIDGVTRPLTPAEIIDSSSHILGDMVRSRPRLSAPEMMALTTARQTRLGVPLPTAPQSSPPGKQGSVRDGSGGNMEVLLSSDGDKRRAELLQRLEEEKRRANRANGASASATMGFDGKDHVDTAAVEARLRKQAQLRVRLAAEKRRYNSL</sequence>
<evidence type="ECO:0000256" key="3">
    <source>
        <dbReference type="ARBA" id="ARBA00022679"/>
    </source>
</evidence>
<evidence type="ECO:0000256" key="4">
    <source>
        <dbReference type="ARBA" id="ARBA00022723"/>
    </source>
</evidence>
<dbReference type="Proteomes" id="UP000636479">
    <property type="component" value="Unassembled WGS sequence"/>
</dbReference>
<evidence type="ECO:0000256" key="5">
    <source>
        <dbReference type="ARBA" id="ARBA00022771"/>
    </source>
</evidence>
<evidence type="ECO:0000259" key="11">
    <source>
        <dbReference type="PROSITE" id="PS50089"/>
    </source>
</evidence>
<name>A0A8H6S1X2_9AGAR</name>
<protein>
    <recommendedName>
        <fullName evidence="2">RING-type E3 ubiquitin transferase</fullName>
        <ecNumber evidence="2">2.3.2.27</ecNumber>
    </recommendedName>
</protein>
<dbReference type="Gene3D" id="3.30.40.10">
    <property type="entry name" value="Zinc/RING finger domain, C3HC4 (zinc finger)"/>
    <property type="match status" value="1"/>
</dbReference>
<feature type="compositionally biased region" description="Low complexity" evidence="10">
    <location>
        <begin position="325"/>
        <end position="343"/>
    </location>
</feature>
<feature type="compositionally biased region" description="Polar residues" evidence="10">
    <location>
        <begin position="426"/>
        <end position="435"/>
    </location>
</feature>
<keyword evidence="6" id="KW-0862">Zinc</keyword>
<evidence type="ECO:0000256" key="7">
    <source>
        <dbReference type="ARBA" id="ARBA00023015"/>
    </source>
</evidence>
<feature type="region of interest" description="Disordered" evidence="10">
    <location>
        <begin position="299"/>
        <end position="440"/>
    </location>
</feature>
<dbReference type="Pfam" id="PF13639">
    <property type="entry name" value="zf-RING_2"/>
    <property type="match status" value="1"/>
</dbReference>
<dbReference type="PROSITE" id="PS50089">
    <property type="entry name" value="ZF_RING_2"/>
    <property type="match status" value="1"/>
</dbReference>
<keyword evidence="7" id="KW-0805">Transcription regulation</keyword>
<dbReference type="PANTHER" id="PTHR46077:SF1">
    <property type="entry name" value="TOP1 BINDING ARGININE_SERINE RICH PROTEIN, E3 UBIQUITIN LIGASE"/>
    <property type="match status" value="1"/>
</dbReference>
<comment type="caution">
    <text evidence="12">The sequence shown here is derived from an EMBL/GenBank/DDBJ whole genome shotgun (WGS) entry which is preliminary data.</text>
</comment>
<dbReference type="OrthoDB" id="21204at2759"/>
<reference evidence="12" key="1">
    <citation type="submission" date="2020-05" db="EMBL/GenBank/DDBJ databases">
        <title>Mycena genomes resolve the evolution of fungal bioluminescence.</title>
        <authorList>
            <person name="Tsai I.J."/>
        </authorList>
    </citation>
    <scope>NUCLEOTIDE SEQUENCE</scope>
    <source>
        <strain evidence="12">171206Taipei</strain>
    </source>
</reference>
<dbReference type="SUPFAM" id="SSF57850">
    <property type="entry name" value="RING/U-box"/>
    <property type="match status" value="1"/>
</dbReference>
<evidence type="ECO:0000256" key="1">
    <source>
        <dbReference type="ARBA" id="ARBA00000900"/>
    </source>
</evidence>
<dbReference type="GO" id="GO:0061630">
    <property type="term" value="F:ubiquitin protein ligase activity"/>
    <property type="evidence" value="ECO:0007669"/>
    <property type="project" value="UniProtKB-EC"/>
</dbReference>
<dbReference type="InterPro" id="IPR017907">
    <property type="entry name" value="Znf_RING_CS"/>
</dbReference>
<feature type="compositionally biased region" description="Acidic residues" evidence="10">
    <location>
        <begin position="29"/>
        <end position="40"/>
    </location>
</feature>